<dbReference type="Proteomes" id="UP000461670">
    <property type="component" value="Unassembled WGS sequence"/>
</dbReference>
<proteinExistence type="inferred from homology"/>
<feature type="transmembrane region" description="Helical" evidence="7">
    <location>
        <begin position="56"/>
        <end position="73"/>
    </location>
</feature>
<dbReference type="EMBL" id="WNDQ01000007">
    <property type="protein sequence ID" value="KAF1023100.1"/>
    <property type="molecule type" value="Genomic_DNA"/>
</dbReference>
<dbReference type="Pfam" id="PF01545">
    <property type="entry name" value="Cation_efflux"/>
    <property type="match status" value="1"/>
</dbReference>
<organism evidence="10 11">
    <name type="scientific">Paracidovorax wautersii</name>
    <dbReference type="NCBI Taxonomy" id="1177982"/>
    <lineage>
        <taxon>Bacteria</taxon>
        <taxon>Pseudomonadati</taxon>
        <taxon>Pseudomonadota</taxon>
        <taxon>Betaproteobacteria</taxon>
        <taxon>Burkholderiales</taxon>
        <taxon>Comamonadaceae</taxon>
        <taxon>Paracidovorax</taxon>
    </lineage>
</organism>
<comment type="similarity">
    <text evidence="2">Belongs to the cation diffusion facilitator (CDF) transporter (TC 2.A.4) family.</text>
</comment>
<dbReference type="AlphaFoldDB" id="A0A7V8FRJ1"/>
<protein>
    <submittedName>
        <fullName evidence="10">Ferrous-iron efflux pump FieF</fullName>
    </submittedName>
</protein>
<evidence type="ECO:0000259" key="8">
    <source>
        <dbReference type="Pfam" id="PF01545"/>
    </source>
</evidence>
<dbReference type="GO" id="GO:0015086">
    <property type="term" value="F:cadmium ion transmembrane transporter activity"/>
    <property type="evidence" value="ECO:0007669"/>
    <property type="project" value="TreeGrafter"/>
</dbReference>
<dbReference type="Gene3D" id="3.30.70.1350">
    <property type="entry name" value="Cation efflux protein, cytoplasmic domain"/>
    <property type="match status" value="1"/>
</dbReference>
<evidence type="ECO:0000256" key="4">
    <source>
        <dbReference type="ARBA" id="ARBA00022692"/>
    </source>
</evidence>
<evidence type="ECO:0000256" key="2">
    <source>
        <dbReference type="ARBA" id="ARBA00008114"/>
    </source>
</evidence>
<dbReference type="InterPro" id="IPR027470">
    <property type="entry name" value="Cation_efflux_CTD"/>
</dbReference>
<keyword evidence="4 7" id="KW-0812">Transmembrane</keyword>
<sequence>MTAPSIPPAAAPQTGWSSPRRLLQLSVAVAVVTIGLKTGAWALTGSVALLSDAMESFVNLAGAVFALLMLAVAQRPADDSHPYGHEKAEYFSSGFEGLLIMAAAAAILWAAGRRLSDLRPVAQPGWGLALAGVSSLRNAGMAWAMLRAARVHRSMALEGDAHHLLTDVWTSAAVILGVLLAVLTGWLWLDPLLAALVALNILWAGGRLLWRSVQGLMDQALEPELNQRIAEVLAGFDQPGLHFNHLQTRRAGARRFADVHLHLPSSWTLAQADGVRQAVEQALLAAVPGLVVTVQILPDGSEPQAHGQLGDLL</sequence>
<dbReference type="SUPFAM" id="SSF160240">
    <property type="entry name" value="Cation efflux protein cytoplasmic domain-like"/>
    <property type="match status" value="1"/>
</dbReference>
<reference evidence="11" key="1">
    <citation type="journal article" date="2020" name="MBio">
        <title>Horizontal gene transfer to a defensive symbiont with a reduced genome amongst a multipartite beetle microbiome.</title>
        <authorList>
            <person name="Waterworth S.C."/>
            <person name="Florez L.V."/>
            <person name="Rees E.R."/>
            <person name="Hertweck C."/>
            <person name="Kaltenpoth M."/>
            <person name="Kwan J.C."/>
        </authorList>
    </citation>
    <scope>NUCLEOTIDE SEQUENCE [LARGE SCALE GENOMIC DNA]</scope>
</reference>
<dbReference type="InterPro" id="IPR036837">
    <property type="entry name" value="Cation_efflux_CTD_sf"/>
</dbReference>
<feature type="transmembrane region" description="Helical" evidence="7">
    <location>
        <begin position="167"/>
        <end position="186"/>
    </location>
</feature>
<evidence type="ECO:0000259" key="9">
    <source>
        <dbReference type="Pfam" id="PF16916"/>
    </source>
</evidence>
<name>A0A7V8FRJ1_9BURK</name>
<gene>
    <name evidence="10" type="primary">fieF</name>
    <name evidence="10" type="ORF">GAK30_00790</name>
</gene>
<feature type="domain" description="Cation efflux protein cytoplasmic" evidence="9">
    <location>
        <begin position="222"/>
        <end position="298"/>
    </location>
</feature>
<evidence type="ECO:0000313" key="11">
    <source>
        <dbReference type="Proteomes" id="UP000461670"/>
    </source>
</evidence>
<feature type="domain" description="Cation efflux protein transmembrane" evidence="8">
    <location>
        <begin position="24"/>
        <end position="217"/>
    </location>
</feature>
<dbReference type="PANTHER" id="PTHR43840:SF15">
    <property type="entry name" value="MITOCHONDRIAL METAL TRANSPORTER 1-RELATED"/>
    <property type="match status" value="1"/>
</dbReference>
<evidence type="ECO:0000256" key="1">
    <source>
        <dbReference type="ARBA" id="ARBA00004141"/>
    </source>
</evidence>
<comment type="caution">
    <text evidence="10">The sequence shown here is derived from an EMBL/GenBank/DDBJ whole genome shotgun (WGS) entry which is preliminary data.</text>
</comment>
<dbReference type="GO" id="GO:0005886">
    <property type="term" value="C:plasma membrane"/>
    <property type="evidence" value="ECO:0007669"/>
    <property type="project" value="TreeGrafter"/>
</dbReference>
<keyword evidence="5 7" id="KW-1133">Transmembrane helix</keyword>
<dbReference type="InterPro" id="IPR058533">
    <property type="entry name" value="Cation_efflux_TM"/>
</dbReference>
<comment type="subcellular location">
    <subcellularLocation>
        <location evidence="1">Membrane</location>
        <topology evidence="1">Multi-pass membrane protein</topology>
    </subcellularLocation>
</comment>
<dbReference type="GO" id="GO:0006882">
    <property type="term" value="P:intracellular zinc ion homeostasis"/>
    <property type="evidence" value="ECO:0007669"/>
    <property type="project" value="TreeGrafter"/>
</dbReference>
<feature type="transmembrane region" description="Helical" evidence="7">
    <location>
        <begin position="124"/>
        <end position="146"/>
    </location>
</feature>
<evidence type="ECO:0000256" key="3">
    <source>
        <dbReference type="ARBA" id="ARBA00022448"/>
    </source>
</evidence>
<evidence type="ECO:0000256" key="6">
    <source>
        <dbReference type="ARBA" id="ARBA00023136"/>
    </source>
</evidence>
<dbReference type="GO" id="GO:0015093">
    <property type="term" value="F:ferrous iron transmembrane transporter activity"/>
    <property type="evidence" value="ECO:0007669"/>
    <property type="project" value="TreeGrafter"/>
</dbReference>
<dbReference type="GO" id="GO:0015341">
    <property type="term" value="F:zinc efflux antiporter activity"/>
    <property type="evidence" value="ECO:0007669"/>
    <property type="project" value="TreeGrafter"/>
</dbReference>
<dbReference type="InterPro" id="IPR027469">
    <property type="entry name" value="Cation_efflux_TMD_sf"/>
</dbReference>
<dbReference type="PANTHER" id="PTHR43840">
    <property type="entry name" value="MITOCHONDRIAL METAL TRANSPORTER 1-RELATED"/>
    <property type="match status" value="1"/>
</dbReference>
<feature type="transmembrane region" description="Helical" evidence="7">
    <location>
        <begin position="94"/>
        <end position="112"/>
    </location>
</feature>
<dbReference type="InterPro" id="IPR002524">
    <property type="entry name" value="Cation_efflux"/>
</dbReference>
<keyword evidence="3" id="KW-0813">Transport</keyword>
<keyword evidence="6 7" id="KW-0472">Membrane</keyword>
<accession>A0A7V8FRJ1</accession>
<evidence type="ECO:0000256" key="5">
    <source>
        <dbReference type="ARBA" id="ARBA00022989"/>
    </source>
</evidence>
<feature type="transmembrane region" description="Helical" evidence="7">
    <location>
        <begin position="22"/>
        <end position="44"/>
    </location>
</feature>
<dbReference type="SUPFAM" id="SSF161111">
    <property type="entry name" value="Cation efflux protein transmembrane domain-like"/>
    <property type="match status" value="1"/>
</dbReference>
<dbReference type="Gene3D" id="1.20.1510.10">
    <property type="entry name" value="Cation efflux protein transmembrane domain"/>
    <property type="match status" value="1"/>
</dbReference>
<evidence type="ECO:0000313" key="10">
    <source>
        <dbReference type="EMBL" id="KAF1023100.1"/>
    </source>
</evidence>
<dbReference type="InterPro" id="IPR050291">
    <property type="entry name" value="CDF_Transporter"/>
</dbReference>
<evidence type="ECO:0000256" key="7">
    <source>
        <dbReference type="SAM" id="Phobius"/>
    </source>
</evidence>
<dbReference type="NCBIfam" id="TIGR01297">
    <property type="entry name" value="CDF"/>
    <property type="match status" value="1"/>
</dbReference>
<dbReference type="Pfam" id="PF16916">
    <property type="entry name" value="ZT_dimer"/>
    <property type="match status" value="1"/>
</dbReference>